<evidence type="ECO:0000259" key="3">
    <source>
        <dbReference type="PROSITE" id="PS51371"/>
    </source>
</evidence>
<dbReference type="Pfam" id="PF00359">
    <property type="entry name" value="PTS_EIIA_2"/>
    <property type="match status" value="1"/>
</dbReference>
<name>A0ABU5MUW8_9BACT</name>
<protein>
    <submittedName>
        <fullName evidence="4">PTS sugar transporter subunit IIA</fullName>
    </submittedName>
</protein>
<keyword evidence="4" id="KW-0762">Sugar transport</keyword>
<keyword evidence="1" id="KW-0129">CBS domain</keyword>
<dbReference type="PANTHER" id="PTHR47738">
    <property type="entry name" value="PTS SYSTEM FRUCTOSE-LIKE EIIA COMPONENT-RELATED"/>
    <property type="match status" value="1"/>
</dbReference>
<evidence type="ECO:0000256" key="1">
    <source>
        <dbReference type="PROSITE-ProRule" id="PRU00703"/>
    </source>
</evidence>
<proteinExistence type="predicted"/>
<evidence type="ECO:0000313" key="4">
    <source>
        <dbReference type="EMBL" id="MDZ8118013.1"/>
    </source>
</evidence>
<gene>
    <name evidence="4" type="ORF">P9H32_05175</name>
</gene>
<dbReference type="RefSeq" id="WP_322607813.1">
    <property type="nucleotide sequence ID" value="NZ_JARVCO010000007.1"/>
</dbReference>
<dbReference type="SUPFAM" id="SSF55804">
    <property type="entry name" value="Phoshotransferase/anion transport protein"/>
    <property type="match status" value="1"/>
</dbReference>
<dbReference type="InterPro" id="IPR051541">
    <property type="entry name" value="PTS_SugarTrans_NitroReg"/>
</dbReference>
<evidence type="ECO:0000313" key="5">
    <source>
        <dbReference type="Proteomes" id="UP001290861"/>
    </source>
</evidence>
<dbReference type="Gene3D" id="3.10.580.10">
    <property type="entry name" value="CBS-domain"/>
    <property type="match status" value="1"/>
</dbReference>
<comment type="caution">
    <text evidence="4">The sequence shown here is derived from an EMBL/GenBank/DDBJ whole genome shotgun (WGS) entry which is preliminary data.</text>
</comment>
<feature type="domain" description="CBS" evidence="3">
    <location>
        <begin position="166"/>
        <end position="226"/>
    </location>
</feature>
<dbReference type="Gene3D" id="3.40.930.10">
    <property type="entry name" value="Mannitol-specific EII, Chain A"/>
    <property type="match status" value="1"/>
</dbReference>
<dbReference type="Pfam" id="PF00571">
    <property type="entry name" value="CBS"/>
    <property type="match status" value="1"/>
</dbReference>
<dbReference type="EMBL" id="JARVCO010000007">
    <property type="protein sequence ID" value="MDZ8118013.1"/>
    <property type="molecule type" value="Genomic_DNA"/>
</dbReference>
<feature type="domain" description="PTS EIIA type-2" evidence="2">
    <location>
        <begin position="5"/>
        <end position="152"/>
    </location>
</feature>
<dbReference type="InterPro" id="IPR000644">
    <property type="entry name" value="CBS_dom"/>
</dbReference>
<dbReference type="InterPro" id="IPR016152">
    <property type="entry name" value="PTrfase/Anion_transptr"/>
</dbReference>
<dbReference type="Proteomes" id="UP001290861">
    <property type="component" value="Unassembled WGS sequence"/>
</dbReference>
<accession>A0ABU5MUW8</accession>
<sequence>MNIMNYTRIEESWLPALEPASRDDVFERILSRLCSNGFYEVNDGLTPESVLKAVLARENRQTTALGEGIAFPHARLENLKKPLFAVATFREPVLFENAPVHIICLILVPLAEPSISLKIMAQLSRLLTDPSIRQSVLDATDPAALRAIFNTHNLRIDKPILARDIMRPPQFCVKESDPVSICSHFMSINNLHAVAVVDQRRKIQGEITVERLFKYGLPEFFGQLKSVSFIAEFDPFEKYFEDEEGVLAADVMEPTARIVPMDYTIMEIVFDLAIKSYPKLYVVDEENRWVGTIDKGLVLDNVINH</sequence>
<keyword evidence="4" id="KW-0813">Transport</keyword>
<dbReference type="PROSITE" id="PS51371">
    <property type="entry name" value="CBS"/>
    <property type="match status" value="1"/>
</dbReference>
<organism evidence="4 5">
    <name type="scientific">Pontiella agarivorans</name>
    <dbReference type="NCBI Taxonomy" id="3038953"/>
    <lineage>
        <taxon>Bacteria</taxon>
        <taxon>Pseudomonadati</taxon>
        <taxon>Kiritimatiellota</taxon>
        <taxon>Kiritimatiellia</taxon>
        <taxon>Kiritimatiellales</taxon>
        <taxon>Pontiellaceae</taxon>
        <taxon>Pontiella</taxon>
    </lineage>
</organism>
<dbReference type="SUPFAM" id="SSF54631">
    <property type="entry name" value="CBS-domain pair"/>
    <property type="match status" value="1"/>
</dbReference>
<reference evidence="4 5" key="1">
    <citation type="journal article" date="2024" name="Appl. Environ. Microbiol.">
        <title>Pontiella agarivorans sp. nov., a novel marine anaerobic bacterium capable of degrading macroalgal polysaccharides and fixing nitrogen.</title>
        <authorList>
            <person name="Liu N."/>
            <person name="Kivenson V."/>
            <person name="Peng X."/>
            <person name="Cui Z."/>
            <person name="Lankiewicz T.S."/>
            <person name="Gosselin K.M."/>
            <person name="English C.J."/>
            <person name="Blair E.M."/>
            <person name="O'Malley M.A."/>
            <person name="Valentine D.L."/>
        </authorList>
    </citation>
    <scope>NUCLEOTIDE SEQUENCE [LARGE SCALE GENOMIC DNA]</scope>
    <source>
        <strain evidence="4 5">NLcol2</strain>
    </source>
</reference>
<dbReference type="PROSITE" id="PS51094">
    <property type="entry name" value="PTS_EIIA_TYPE_2"/>
    <property type="match status" value="1"/>
</dbReference>
<keyword evidence="5" id="KW-1185">Reference proteome</keyword>
<dbReference type="CDD" id="cd00211">
    <property type="entry name" value="PTS_IIA_fru"/>
    <property type="match status" value="1"/>
</dbReference>
<dbReference type="InterPro" id="IPR046342">
    <property type="entry name" value="CBS_dom_sf"/>
</dbReference>
<dbReference type="InterPro" id="IPR002178">
    <property type="entry name" value="PTS_EIIA_type-2_dom"/>
</dbReference>
<evidence type="ECO:0000259" key="2">
    <source>
        <dbReference type="PROSITE" id="PS51094"/>
    </source>
</evidence>